<dbReference type="Pfam" id="PF01844">
    <property type="entry name" value="HNH"/>
    <property type="match status" value="1"/>
</dbReference>
<dbReference type="CDD" id="cd00085">
    <property type="entry name" value="HNHc"/>
    <property type="match status" value="1"/>
</dbReference>
<name>A0A149V9E1_9PROT</name>
<dbReference type="RefSeq" id="WP_062273596.1">
    <property type="nucleotide sequence ID" value="NZ_LIAA01000047.1"/>
</dbReference>
<accession>A0A149V9E1</accession>
<dbReference type="PATRIC" id="fig|178900.7.peg.2029"/>
<feature type="domain" description="HNH nuclease" evidence="1">
    <location>
        <begin position="207"/>
        <end position="263"/>
    </location>
</feature>
<dbReference type="Gene3D" id="1.10.30.50">
    <property type="match status" value="1"/>
</dbReference>
<proteinExistence type="predicted"/>
<dbReference type="InterPro" id="IPR002711">
    <property type="entry name" value="HNH"/>
</dbReference>
<gene>
    <name evidence="2" type="ORF">AD954_10955</name>
</gene>
<dbReference type="SMART" id="SM00507">
    <property type="entry name" value="HNHc"/>
    <property type="match status" value="1"/>
</dbReference>
<dbReference type="GO" id="GO:0003676">
    <property type="term" value="F:nucleic acid binding"/>
    <property type="evidence" value="ECO:0007669"/>
    <property type="project" value="InterPro"/>
</dbReference>
<dbReference type="InterPro" id="IPR003615">
    <property type="entry name" value="HNH_nuc"/>
</dbReference>
<dbReference type="GO" id="GO:0008270">
    <property type="term" value="F:zinc ion binding"/>
    <property type="evidence" value="ECO:0007669"/>
    <property type="project" value="InterPro"/>
</dbReference>
<reference evidence="2 3" key="1">
    <citation type="submission" date="2015-06" db="EMBL/GenBank/DDBJ databases">
        <title>Improved classification and identification of acetic acid bacteria using matrix-assisted laser desorption/ionization time-of-flight mass spectrometry; Gluconobacter nephelii and Gluconobacter uchimurae are later heterotypic synonyms of Gluconobacter japonicus and Gluconobacter oxydans, respectively.</title>
        <authorList>
            <person name="Li L."/>
            <person name="Cleenwerck I."/>
            <person name="De Vuyst L."/>
            <person name="Vandamme P."/>
        </authorList>
    </citation>
    <scope>NUCLEOTIDE SEQUENCE [LARGE SCALE GENOMIC DNA]</scope>
    <source>
        <strain evidence="2 3">LMG 1545</strain>
    </source>
</reference>
<dbReference type="Proteomes" id="UP000075462">
    <property type="component" value="Unassembled WGS sequence"/>
</dbReference>
<dbReference type="AlphaFoldDB" id="A0A149V9E1"/>
<dbReference type="OrthoDB" id="7220022at2"/>
<evidence type="ECO:0000259" key="1">
    <source>
        <dbReference type="SMART" id="SM00507"/>
    </source>
</evidence>
<comment type="caution">
    <text evidence="2">The sequence shown here is derived from an EMBL/GenBank/DDBJ whole genome shotgun (WGS) entry which is preliminary data.</text>
</comment>
<dbReference type="GO" id="GO:0004519">
    <property type="term" value="F:endonuclease activity"/>
    <property type="evidence" value="ECO:0007669"/>
    <property type="project" value="InterPro"/>
</dbReference>
<evidence type="ECO:0000313" key="2">
    <source>
        <dbReference type="EMBL" id="KXV76742.1"/>
    </source>
</evidence>
<protein>
    <recommendedName>
        <fullName evidence="1">HNH nuclease domain-containing protein</fullName>
    </recommendedName>
</protein>
<dbReference type="EMBL" id="LIAA01000047">
    <property type="protein sequence ID" value="KXV76742.1"/>
    <property type="molecule type" value="Genomic_DNA"/>
</dbReference>
<organism evidence="2 3">
    <name type="scientific">Acetobacter cerevisiae</name>
    <dbReference type="NCBI Taxonomy" id="178900"/>
    <lineage>
        <taxon>Bacteria</taxon>
        <taxon>Pseudomonadati</taxon>
        <taxon>Pseudomonadota</taxon>
        <taxon>Alphaproteobacteria</taxon>
        <taxon>Acetobacterales</taxon>
        <taxon>Acetobacteraceae</taxon>
        <taxon>Acetobacter</taxon>
    </lineage>
</organism>
<evidence type="ECO:0000313" key="3">
    <source>
        <dbReference type="Proteomes" id="UP000075462"/>
    </source>
</evidence>
<sequence length="290" mass="32335">MLTFDEVVQSPDNLMGVKAVWGVSQEAVMCFSTRGRAEGVAERSLSQKFFVTIGAGSDVPSELDGHVLELVKVTGVYGETKAFVQDSVLKSKLMQWPFAIVTSETYDITGHPHLINDLGFPDRRILTNAFDGVKRDDERILELWEKIKNHAIQHKTEILPPPGFLDTGKVKYCSSLYPRLTITSREGEKVWKLSLEVERSRELKRAVKEANKLQNGGILTCAGCGYSDEVDGMFDAHHLQPVSCGERESTLDDLVVLCPTCHRWVHVKGQDKLAPLPIPKLREIKGLPPI</sequence>